<proteinExistence type="predicted"/>
<feature type="domain" description="HTH cro/C1-type" evidence="1">
    <location>
        <begin position="20"/>
        <end position="66"/>
    </location>
</feature>
<organism evidence="2 3">
    <name type="scientific">Methylopila musalis</name>
    <dbReference type="NCBI Taxonomy" id="1134781"/>
    <lineage>
        <taxon>Bacteria</taxon>
        <taxon>Pseudomonadati</taxon>
        <taxon>Pseudomonadota</taxon>
        <taxon>Alphaproteobacteria</taxon>
        <taxon>Hyphomicrobiales</taxon>
        <taxon>Methylopilaceae</taxon>
        <taxon>Methylopila</taxon>
    </lineage>
</organism>
<evidence type="ECO:0000313" key="2">
    <source>
        <dbReference type="EMBL" id="MFD1330450.1"/>
    </source>
</evidence>
<dbReference type="Proteomes" id="UP001597171">
    <property type="component" value="Unassembled WGS sequence"/>
</dbReference>
<dbReference type="SUPFAM" id="SSF47413">
    <property type="entry name" value="lambda repressor-like DNA-binding domains"/>
    <property type="match status" value="1"/>
</dbReference>
<protein>
    <submittedName>
        <fullName evidence="2">Helix-turn-helix domain-containing protein</fullName>
    </submittedName>
</protein>
<evidence type="ECO:0000313" key="3">
    <source>
        <dbReference type="Proteomes" id="UP001597171"/>
    </source>
</evidence>
<sequence>MTEAHQDQVGPAANALGGQLRSWRRMNNMKQAGLASLLGVSQPTIARWEQGLDVPSQERMSQIIDLMAGTLRDEYALERLLIERQSSIRALMDMDGMKLNTVSAGYRQLWPEFSAMTEVPLADDLINEMRVLLDDRDLMHRINRGSVGLISGVSDRHFEFKMDQAFRHRWHICFRRYGTGFYADIAFELCNSDADPGIHDRVEFDTFGSVRSDSA</sequence>
<dbReference type="InterPro" id="IPR001387">
    <property type="entry name" value="Cro/C1-type_HTH"/>
</dbReference>
<reference evidence="3" key="1">
    <citation type="journal article" date="2019" name="Int. J. Syst. Evol. Microbiol.">
        <title>The Global Catalogue of Microorganisms (GCM) 10K type strain sequencing project: providing services to taxonomists for standard genome sequencing and annotation.</title>
        <authorList>
            <consortium name="The Broad Institute Genomics Platform"/>
            <consortium name="The Broad Institute Genome Sequencing Center for Infectious Disease"/>
            <person name="Wu L."/>
            <person name="Ma J."/>
        </authorList>
    </citation>
    <scope>NUCLEOTIDE SEQUENCE [LARGE SCALE GENOMIC DNA]</scope>
    <source>
        <strain evidence="3">CCUG 61696</strain>
    </source>
</reference>
<dbReference type="Pfam" id="PF01381">
    <property type="entry name" value="HTH_3"/>
    <property type="match status" value="1"/>
</dbReference>
<dbReference type="CDD" id="cd00093">
    <property type="entry name" value="HTH_XRE"/>
    <property type="match status" value="1"/>
</dbReference>
<comment type="caution">
    <text evidence="2">The sequence shown here is derived from an EMBL/GenBank/DDBJ whole genome shotgun (WGS) entry which is preliminary data.</text>
</comment>
<dbReference type="EMBL" id="JBHTMX010000001">
    <property type="protein sequence ID" value="MFD1330450.1"/>
    <property type="molecule type" value="Genomic_DNA"/>
</dbReference>
<gene>
    <name evidence="2" type="ORF">ACFQ4O_00355</name>
</gene>
<dbReference type="Gene3D" id="1.10.260.40">
    <property type="entry name" value="lambda repressor-like DNA-binding domains"/>
    <property type="match status" value="1"/>
</dbReference>
<evidence type="ECO:0000259" key="1">
    <source>
        <dbReference type="PROSITE" id="PS50943"/>
    </source>
</evidence>
<accession>A0ABW3Z2G7</accession>
<dbReference type="SMART" id="SM00530">
    <property type="entry name" value="HTH_XRE"/>
    <property type="match status" value="1"/>
</dbReference>
<name>A0ABW3Z2G7_9HYPH</name>
<dbReference type="RefSeq" id="WP_378773581.1">
    <property type="nucleotide sequence ID" value="NZ_JBHTMX010000001.1"/>
</dbReference>
<keyword evidence="3" id="KW-1185">Reference proteome</keyword>
<dbReference type="InterPro" id="IPR010982">
    <property type="entry name" value="Lambda_DNA-bd_dom_sf"/>
</dbReference>
<dbReference type="PROSITE" id="PS50943">
    <property type="entry name" value="HTH_CROC1"/>
    <property type="match status" value="1"/>
</dbReference>